<protein>
    <submittedName>
        <fullName evidence="1">Uncharacterized protein</fullName>
    </submittedName>
</protein>
<reference evidence="1" key="1">
    <citation type="submission" date="2020-10" db="EMBL/GenBank/DDBJ databases">
        <title>Unveiling of a novel bifunctional photoreceptor, Dualchrome1, isolated from a cosmopolitan green alga.</title>
        <authorList>
            <person name="Suzuki S."/>
            <person name="Kawachi M."/>
        </authorList>
    </citation>
    <scope>NUCLEOTIDE SEQUENCE</scope>
    <source>
        <strain evidence="1">NIES 2893</strain>
    </source>
</reference>
<evidence type="ECO:0000313" key="1">
    <source>
        <dbReference type="EMBL" id="GHP12528.1"/>
    </source>
</evidence>
<proteinExistence type="predicted"/>
<dbReference type="Proteomes" id="UP000660262">
    <property type="component" value="Unassembled WGS sequence"/>
</dbReference>
<keyword evidence="2" id="KW-1185">Reference proteome</keyword>
<dbReference type="EMBL" id="BNJQ01000043">
    <property type="protein sequence ID" value="GHP12528.1"/>
    <property type="molecule type" value="Genomic_DNA"/>
</dbReference>
<accession>A0A830HZX2</accession>
<organism evidence="1 2">
    <name type="scientific">Pycnococcus provasolii</name>
    <dbReference type="NCBI Taxonomy" id="41880"/>
    <lineage>
        <taxon>Eukaryota</taxon>
        <taxon>Viridiplantae</taxon>
        <taxon>Chlorophyta</taxon>
        <taxon>Pseudoscourfieldiophyceae</taxon>
        <taxon>Pseudoscourfieldiales</taxon>
        <taxon>Pycnococcaceae</taxon>
        <taxon>Pycnococcus</taxon>
    </lineage>
</organism>
<sequence>MAYYLKDRIHAQQAMQLDKGGSTTVWVKGYGAKGRDGIVTENESGGRTGTDARKIYSALLIGVAKN</sequence>
<comment type="caution">
    <text evidence="1">The sequence shown here is derived from an EMBL/GenBank/DDBJ whole genome shotgun (WGS) entry which is preliminary data.</text>
</comment>
<dbReference type="AlphaFoldDB" id="A0A830HZX2"/>
<gene>
    <name evidence="1" type="ORF">PPROV_001125600</name>
</gene>
<name>A0A830HZX2_9CHLO</name>
<evidence type="ECO:0000313" key="2">
    <source>
        <dbReference type="Proteomes" id="UP000660262"/>
    </source>
</evidence>